<dbReference type="RefSeq" id="WP_170821230.1">
    <property type="nucleotide sequence ID" value="NZ_JAAOXG010000018.1"/>
</dbReference>
<name>A0ABX1VUU9_9FIRM</name>
<dbReference type="EMBL" id="JAAOXG010000018">
    <property type="protein sequence ID" value="NNJ30008.1"/>
    <property type="molecule type" value="Genomic_DNA"/>
</dbReference>
<reference evidence="5 6" key="1">
    <citation type="submission" date="2020-03" db="EMBL/GenBank/DDBJ databases">
        <title>Genome Sequence of industrial isolate, B5A.</title>
        <authorList>
            <person name="Sharma S."/>
            <person name="Patil P.B."/>
            <person name="Korpole S."/>
        </authorList>
    </citation>
    <scope>NUCLEOTIDE SEQUENCE [LARGE SCALE GENOMIC DNA]</scope>
    <source>
        <strain evidence="5 6">PI-S10-B5A</strain>
    </source>
</reference>
<evidence type="ECO:0000256" key="3">
    <source>
        <dbReference type="ARBA" id="ARBA00023163"/>
    </source>
</evidence>
<keyword evidence="3" id="KW-0804">Transcription</keyword>
<protein>
    <submittedName>
        <fullName evidence="5">Winged helix-turn-helix transcriptional regulator</fullName>
    </submittedName>
</protein>
<evidence type="ECO:0000256" key="2">
    <source>
        <dbReference type="ARBA" id="ARBA00023125"/>
    </source>
</evidence>
<accession>A0ABX1VUU9</accession>
<organism evidence="5 6">
    <name type="scientific">Lacrimispora defluvii</name>
    <dbReference type="NCBI Taxonomy" id="2719233"/>
    <lineage>
        <taxon>Bacteria</taxon>
        <taxon>Bacillati</taxon>
        <taxon>Bacillota</taxon>
        <taxon>Clostridia</taxon>
        <taxon>Lachnospirales</taxon>
        <taxon>Lachnospiraceae</taxon>
        <taxon>Lacrimispora</taxon>
    </lineage>
</organism>
<dbReference type="InterPro" id="IPR036390">
    <property type="entry name" value="WH_DNA-bd_sf"/>
</dbReference>
<keyword evidence="6" id="KW-1185">Reference proteome</keyword>
<dbReference type="PANTHER" id="PTHR33204">
    <property type="entry name" value="TRANSCRIPTIONAL REGULATOR, MARR FAMILY"/>
    <property type="match status" value="1"/>
</dbReference>
<gene>
    <name evidence="5" type="ORF">G9470_09420</name>
</gene>
<dbReference type="InterPro" id="IPR002577">
    <property type="entry name" value="HTH_HxlR"/>
</dbReference>
<evidence type="ECO:0000259" key="4">
    <source>
        <dbReference type="PROSITE" id="PS51118"/>
    </source>
</evidence>
<proteinExistence type="predicted"/>
<keyword evidence="2" id="KW-0238">DNA-binding</keyword>
<dbReference type="PANTHER" id="PTHR33204:SF29">
    <property type="entry name" value="TRANSCRIPTIONAL REGULATOR"/>
    <property type="match status" value="1"/>
</dbReference>
<dbReference type="Pfam" id="PF01638">
    <property type="entry name" value="HxlR"/>
    <property type="match status" value="1"/>
</dbReference>
<comment type="caution">
    <text evidence="5">The sequence shown here is derived from an EMBL/GenBank/DDBJ whole genome shotgun (WGS) entry which is preliminary data.</text>
</comment>
<dbReference type="InterPro" id="IPR036388">
    <property type="entry name" value="WH-like_DNA-bd_sf"/>
</dbReference>
<dbReference type="PROSITE" id="PS51118">
    <property type="entry name" value="HTH_HXLR"/>
    <property type="match status" value="1"/>
</dbReference>
<evidence type="ECO:0000256" key="1">
    <source>
        <dbReference type="ARBA" id="ARBA00023015"/>
    </source>
</evidence>
<evidence type="ECO:0000313" key="5">
    <source>
        <dbReference type="EMBL" id="NNJ30008.1"/>
    </source>
</evidence>
<sequence length="44" mass="5156">MEASSLIHREQYNEVPPRVKYSLTEEGRTLIPVLELMSPWVRSI</sequence>
<dbReference type="Gene3D" id="1.10.10.10">
    <property type="entry name" value="Winged helix-like DNA-binding domain superfamily/Winged helix DNA-binding domain"/>
    <property type="match status" value="1"/>
</dbReference>
<feature type="domain" description="HTH hxlR-type" evidence="4">
    <location>
        <begin position="1"/>
        <end position="44"/>
    </location>
</feature>
<evidence type="ECO:0000313" key="6">
    <source>
        <dbReference type="Proteomes" id="UP000539052"/>
    </source>
</evidence>
<dbReference type="Proteomes" id="UP000539052">
    <property type="component" value="Unassembled WGS sequence"/>
</dbReference>
<keyword evidence="1" id="KW-0805">Transcription regulation</keyword>
<dbReference type="SUPFAM" id="SSF46785">
    <property type="entry name" value="Winged helix' DNA-binding domain"/>
    <property type="match status" value="1"/>
</dbReference>